<feature type="compositionally biased region" description="Basic residues" evidence="1">
    <location>
        <begin position="11"/>
        <end position="24"/>
    </location>
</feature>
<dbReference type="InterPro" id="IPR000073">
    <property type="entry name" value="AB_hydrolase_1"/>
</dbReference>
<evidence type="ECO:0000259" key="3">
    <source>
        <dbReference type="Pfam" id="PF00561"/>
    </source>
</evidence>
<organism evidence="4 5">
    <name type="scientific">Dietzia lutea</name>
    <dbReference type="NCBI Taxonomy" id="546160"/>
    <lineage>
        <taxon>Bacteria</taxon>
        <taxon>Bacillati</taxon>
        <taxon>Actinomycetota</taxon>
        <taxon>Actinomycetes</taxon>
        <taxon>Mycobacteriales</taxon>
        <taxon>Dietziaceae</taxon>
        <taxon>Dietzia</taxon>
    </lineage>
</organism>
<dbReference type="AlphaFoldDB" id="A0A2S1R3R8"/>
<reference evidence="4 5" key="1">
    <citation type="submission" date="2016-04" db="EMBL/GenBank/DDBJ databases">
        <title>Complete genome sequence of Dietzia lutea YIM 80766T, a strain isolated from desert soil in Egypt.</title>
        <authorList>
            <person name="Zhao J."/>
            <person name="Hu B."/>
            <person name="Geng S."/>
            <person name="Nie Y."/>
            <person name="Tang Y."/>
        </authorList>
    </citation>
    <scope>NUCLEOTIDE SEQUENCE [LARGE SCALE GENOMIC DNA]</scope>
    <source>
        <strain evidence="4 5">YIM 80766</strain>
    </source>
</reference>
<dbReference type="GO" id="GO:0003824">
    <property type="term" value="F:catalytic activity"/>
    <property type="evidence" value="ECO:0007669"/>
    <property type="project" value="UniProtKB-ARBA"/>
</dbReference>
<dbReference type="KEGG" id="dlu:A6035_00475"/>
<name>A0A2S1R3R8_9ACTN</name>
<dbReference type="InterPro" id="IPR029058">
    <property type="entry name" value="AB_hydrolase_fold"/>
</dbReference>
<feature type="region of interest" description="Disordered" evidence="1">
    <location>
        <begin position="1"/>
        <end position="24"/>
    </location>
</feature>
<dbReference type="Gene3D" id="3.40.50.1820">
    <property type="entry name" value="alpha/beta hydrolase"/>
    <property type="match status" value="1"/>
</dbReference>
<gene>
    <name evidence="4" type="ORF">A6035_00475</name>
</gene>
<protein>
    <submittedName>
        <fullName evidence="4">Lipase</fullName>
    </submittedName>
</protein>
<dbReference type="EMBL" id="CP015449">
    <property type="protein sequence ID" value="AWH90904.1"/>
    <property type="molecule type" value="Genomic_DNA"/>
</dbReference>
<feature type="compositionally biased region" description="Low complexity" evidence="1">
    <location>
        <begin position="1"/>
        <end position="10"/>
    </location>
</feature>
<evidence type="ECO:0000256" key="1">
    <source>
        <dbReference type="SAM" id="MobiDB-lite"/>
    </source>
</evidence>
<feature type="domain" description="AB hydrolase-1" evidence="3">
    <location>
        <begin position="136"/>
        <end position="245"/>
    </location>
</feature>
<keyword evidence="5" id="KW-1185">Reference proteome</keyword>
<evidence type="ECO:0000256" key="2">
    <source>
        <dbReference type="SAM" id="SignalP"/>
    </source>
</evidence>
<evidence type="ECO:0000313" key="4">
    <source>
        <dbReference type="EMBL" id="AWH90904.1"/>
    </source>
</evidence>
<accession>A0A2S1R3R8</accession>
<dbReference type="Proteomes" id="UP000244928">
    <property type="component" value="Chromosome"/>
</dbReference>
<dbReference type="Pfam" id="PF00561">
    <property type="entry name" value="Abhydrolase_1"/>
    <property type="match status" value="1"/>
</dbReference>
<evidence type="ECO:0000313" key="5">
    <source>
        <dbReference type="Proteomes" id="UP000244928"/>
    </source>
</evidence>
<proteinExistence type="predicted"/>
<feature type="signal peptide" evidence="2">
    <location>
        <begin position="1"/>
        <end position="50"/>
    </location>
</feature>
<feature type="chain" id="PRO_5015496911" evidence="2">
    <location>
        <begin position="51"/>
        <end position="361"/>
    </location>
</feature>
<dbReference type="RefSeq" id="WP_108846169.1">
    <property type="nucleotide sequence ID" value="NZ_CP015449.1"/>
</dbReference>
<dbReference type="SUPFAM" id="SSF53474">
    <property type="entry name" value="alpha/beta-Hydrolases"/>
    <property type="match status" value="1"/>
</dbReference>
<sequence length="361" mass="36264">MLGSRTPARSPGRRPARGSTRRSARSRLAGALAALPLAIPLAAAVGSAQAAGDLAPRAHAQSPLDQLGPLAGQLGPLAGQLGPLADQLRDLDPAGELGPYVTEALNGINGPIGAPGPPAAVDAPVTCRPTPARPRPVILVHGTFDNGANTLPRLGEPLRRQGFCVVAPTLGAYADNPARGGLDSIVAAAGPQLAGVIDHVRAVTGAPQVDLVGYSQGAAIAGYTTKVLRPGAVANVVSVGGYWGADNSGLIPHQLPREIAGLGLWAANLRGLAELSPGSPMITAWYGLDRTPFLPGVGYTLIATRGDHLLPPERSFVPGPGVRWVVTEDACGGGPNSHGGMVVDGRTHALVAGALGGAGGC</sequence>
<keyword evidence="2" id="KW-0732">Signal</keyword>